<dbReference type="EMBL" id="DS268109">
    <property type="protein sequence ID" value="KMM64530.1"/>
    <property type="molecule type" value="Genomic_DNA"/>
</dbReference>
<dbReference type="Proteomes" id="UP000054567">
    <property type="component" value="Unassembled WGS sequence"/>
</dbReference>
<reference evidence="2 3" key="1">
    <citation type="submission" date="2007-06" db="EMBL/GenBank/DDBJ databases">
        <title>The Genome Sequence of Coccidioides posadasii RMSCC_3488.</title>
        <authorList>
            <consortium name="Coccidioides Genome Resources Consortium"/>
            <consortium name="The Broad Institute Genome Sequencing Platform"/>
            <person name="Henn M.R."/>
            <person name="Sykes S."/>
            <person name="Young S."/>
            <person name="Jaffe D."/>
            <person name="Berlin A."/>
            <person name="Alvarez P."/>
            <person name="Butler J."/>
            <person name="Gnerre S."/>
            <person name="Grabherr M."/>
            <person name="Mauceli E."/>
            <person name="Brockman W."/>
            <person name="Kodira C."/>
            <person name="Alvarado L."/>
            <person name="Zeng Q."/>
            <person name="Crawford M."/>
            <person name="Antoine C."/>
            <person name="Devon K."/>
            <person name="Galgiani J."/>
            <person name="Orsborn K."/>
            <person name="Lewis M.L."/>
            <person name="Nusbaum C."/>
            <person name="Galagan J."/>
            <person name="Birren B."/>
        </authorList>
    </citation>
    <scope>NUCLEOTIDE SEQUENCE [LARGE SCALE GENOMIC DNA]</scope>
    <source>
        <strain evidence="2 3">RMSCC 3488</strain>
    </source>
</reference>
<proteinExistence type="predicted"/>
<evidence type="ECO:0000256" key="1">
    <source>
        <dbReference type="SAM" id="MobiDB-lite"/>
    </source>
</evidence>
<feature type="region of interest" description="Disordered" evidence="1">
    <location>
        <begin position="102"/>
        <end position="124"/>
    </location>
</feature>
<dbReference type="AlphaFoldDB" id="A0A0J6F5F0"/>
<dbReference type="VEuPathDB" id="FungiDB:CPAG_00882"/>
<accession>A0A0J6F5F0</accession>
<reference evidence="3" key="2">
    <citation type="journal article" date="2009" name="Genome Res.">
        <title>Comparative genomic analyses of the human fungal pathogens Coccidioides and their relatives.</title>
        <authorList>
            <person name="Sharpton T.J."/>
            <person name="Stajich J.E."/>
            <person name="Rounsley S.D."/>
            <person name="Gardner M.J."/>
            <person name="Wortman J.R."/>
            <person name="Jordar V.S."/>
            <person name="Maiti R."/>
            <person name="Kodira C.D."/>
            <person name="Neafsey D.E."/>
            <person name="Zeng Q."/>
            <person name="Hung C.-Y."/>
            <person name="McMahan C."/>
            <person name="Muszewska A."/>
            <person name="Grynberg M."/>
            <person name="Mandel M.A."/>
            <person name="Kellner E.M."/>
            <person name="Barker B.M."/>
            <person name="Galgiani J.N."/>
            <person name="Orbach M.J."/>
            <person name="Kirkland T.N."/>
            <person name="Cole G.T."/>
            <person name="Henn M.R."/>
            <person name="Birren B.W."/>
            <person name="Taylor J.W."/>
        </authorList>
    </citation>
    <scope>NUCLEOTIDE SEQUENCE [LARGE SCALE GENOMIC DNA]</scope>
    <source>
        <strain evidence="3">RMSCC 3488</strain>
    </source>
</reference>
<organism evidence="2 3">
    <name type="scientific">Coccidioides posadasii RMSCC 3488</name>
    <dbReference type="NCBI Taxonomy" id="454284"/>
    <lineage>
        <taxon>Eukaryota</taxon>
        <taxon>Fungi</taxon>
        <taxon>Dikarya</taxon>
        <taxon>Ascomycota</taxon>
        <taxon>Pezizomycotina</taxon>
        <taxon>Eurotiomycetes</taxon>
        <taxon>Eurotiomycetidae</taxon>
        <taxon>Onygenales</taxon>
        <taxon>Onygenaceae</taxon>
        <taxon>Coccidioides</taxon>
    </lineage>
</organism>
<reference evidence="3" key="3">
    <citation type="journal article" date="2010" name="Genome Res.">
        <title>Population genomic sequencing of Coccidioides fungi reveals recent hybridization and transposon control.</title>
        <authorList>
            <person name="Neafsey D.E."/>
            <person name="Barker B.M."/>
            <person name="Sharpton T.J."/>
            <person name="Stajich J.E."/>
            <person name="Park D.J."/>
            <person name="Whiston E."/>
            <person name="Hung C.-Y."/>
            <person name="McMahan C."/>
            <person name="White J."/>
            <person name="Sykes S."/>
            <person name="Heiman D."/>
            <person name="Young S."/>
            <person name="Zeng Q."/>
            <person name="Abouelleil A."/>
            <person name="Aftuck L."/>
            <person name="Bessette D."/>
            <person name="Brown A."/>
            <person name="FitzGerald M."/>
            <person name="Lui A."/>
            <person name="Macdonald J.P."/>
            <person name="Priest M."/>
            <person name="Orbach M.J."/>
            <person name="Galgiani J.N."/>
            <person name="Kirkland T.N."/>
            <person name="Cole G.T."/>
            <person name="Birren B.W."/>
            <person name="Henn M.R."/>
            <person name="Taylor J.W."/>
            <person name="Rounsley S.D."/>
        </authorList>
    </citation>
    <scope>NUCLEOTIDE SEQUENCE [LARGE SCALE GENOMIC DNA]</scope>
    <source>
        <strain evidence="3">RMSCC 3488</strain>
    </source>
</reference>
<name>A0A0J6F5F0_COCPO</name>
<gene>
    <name evidence="2" type="ORF">CPAG_00882</name>
</gene>
<feature type="compositionally biased region" description="Basic and acidic residues" evidence="1">
    <location>
        <begin position="103"/>
        <end position="124"/>
    </location>
</feature>
<sequence>MKISHLRTVEYNLGADLFSRISSCTGPKCTIINSGQYLGKPPLHSRRLFGEADDRNGESECFHSQAMTIELLEISLVAGAGEYLGDPDIRCTMVIGATVARNRGKELSHQRRRPDPKQRVRDKA</sequence>
<evidence type="ECO:0000313" key="3">
    <source>
        <dbReference type="Proteomes" id="UP000054567"/>
    </source>
</evidence>
<protein>
    <submittedName>
        <fullName evidence="2">Uncharacterized protein</fullName>
    </submittedName>
</protein>
<evidence type="ECO:0000313" key="2">
    <source>
        <dbReference type="EMBL" id="KMM64530.1"/>
    </source>
</evidence>